<feature type="domain" description="Na+/H+ antiporter NhaC-like C-terminal" evidence="7">
    <location>
        <begin position="162"/>
        <end position="491"/>
    </location>
</feature>
<dbReference type="Proteomes" id="UP000076623">
    <property type="component" value="Chromosome"/>
</dbReference>
<keyword evidence="9" id="KW-1185">Reference proteome</keyword>
<feature type="transmembrane region" description="Helical" evidence="6">
    <location>
        <begin position="30"/>
        <end position="50"/>
    </location>
</feature>
<accession>A0A160IR35</accession>
<dbReference type="KEGG" id="fpn:ABE65_016670"/>
<evidence type="ECO:0000256" key="1">
    <source>
        <dbReference type="ARBA" id="ARBA00004651"/>
    </source>
</evidence>
<keyword evidence="5 6" id="KW-0472">Membrane</keyword>
<feature type="transmembrane region" description="Helical" evidence="6">
    <location>
        <begin position="349"/>
        <end position="366"/>
    </location>
</feature>
<comment type="subcellular location">
    <subcellularLocation>
        <location evidence="1">Cell membrane</location>
        <topology evidence="1">Multi-pass membrane protein</topology>
    </subcellularLocation>
</comment>
<dbReference type="EMBL" id="CP015378">
    <property type="protein sequence ID" value="ANC78342.1"/>
    <property type="molecule type" value="Genomic_DNA"/>
</dbReference>
<dbReference type="PANTHER" id="PTHR43478:SF1">
    <property type="entry name" value="NA+_H+ ANTIPORTER NHAC-LIKE C-TERMINAL DOMAIN-CONTAINING PROTEIN"/>
    <property type="match status" value="1"/>
</dbReference>
<evidence type="ECO:0000259" key="7">
    <source>
        <dbReference type="Pfam" id="PF03553"/>
    </source>
</evidence>
<dbReference type="Pfam" id="PF03553">
    <property type="entry name" value="Na_H_antiporter"/>
    <property type="match status" value="1"/>
</dbReference>
<organism evidence="8 9">
    <name type="scientific">Fictibacillus phosphorivorans</name>
    <dbReference type="NCBI Taxonomy" id="1221500"/>
    <lineage>
        <taxon>Bacteria</taxon>
        <taxon>Bacillati</taxon>
        <taxon>Bacillota</taxon>
        <taxon>Bacilli</taxon>
        <taxon>Bacillales</taxon>
        <taxon>Fictibacillaceae</taxon>
        <taxon>Fictibacillus</taxon>
    </lineage>
</organism>
<feature type="transmembrane region" description="Helical" evidence="6">
    <location>
        <begin position="70"/>
        <end position="91"/>
    </location>
</feature>
<evidence type="ECO:0000256" key="3">
    <source>
        <dbReference type="ARBA" id="ARBA00022692"/>
    </source>
</evidence>
<feature type="transmembrane region" description="Helical" evidence="6">
    <location>
        <begin position="495"/>
        <end position="513"/>
    </location>
</feature>
<evidence type="ECO:0000313" key="8">
    <source>
        <dbReference type="EMBL" id="ANC78342.1"/>
    </source>
</evidence>
<gene>
    <name evidence="8" type="ORF">ABE65_016670</name>
</gene>
<dbReference type="GO" id="GO:0005886">
    <property type="term" value="C:plasma membrane"/>
    <property type="evidence" value="ECO:0007669"/>
    <property type="project" value="UniProtKB-SubCell"/>
</dbReference>
<dbReference type="AlphaFoldDB" id="A0A160IR35"/>
<evidence type="ECO:0000256" key="4">
    <source>
        <dbReference type="ARBA" id="ARBA00022989"/>
    </source>
</evidence>
<feature type="transmembrane region" description="Helical" evidence="6">
    <location>
        <begin position="386"/>
        <end position="404"/>
    </location>
</feature>
<feature type="transmembrane region" description="Helical" evidence="6">
    <location>
        <begin position="111"/>
        <end position="128"/>
    </location>
</feature>
<evidence type="ECO:0000256" key="6">
    <source>
        <dbReference type="SAM" id="Phobius"/>
    </source>
</evidence>
<proteinExistence type="predicted"/>
<feature type="transmembrane region" description="Helical" evidence="6">
    <location>
        <begin position="266"/>
        <end position="286"/>
    </location>
</feature>
<keyword evidence="4 6" id="KW-1133">Transmembrane helix</keyword>
<evidence type="ECO:0000256" key="2">
    <source>
        <dbReference type="ARBA" id="ARBA00022475"/>
    </source>
</evidence>
<dbReference type="STRING" id="1221500.ABE65_016670"/>
<dbReference type="PANTHER" id="PTHR43478">
    <property type="entry name" value="NA+/H+ ANTIPORTER-RELATED"/>
    <property type="match status" value="1"/>
</dbReference>
<sequence>MEFENSIYSLIPPVLAILMVVLTRRVLVSLGAGIIAGALLLHDFSIGATLKEIGTIVKGHFISDGALNEWNVYILLFLLILGMMTSIISLAGGSRAFGEWAIARVKTRRGAQLLTVVFGLVIFIDDYFNSLAVGNVSRPITDRHRISRAKLAYYLDSTAAPVCVISPVSSWGAYIIGIIGTIFATHEITNMSAFSAFIQMIPMNFYAVFALVLVFIVAYFQLDFGPMKKHEETALATGEVISADKKAAIGEGIKLEESDKGKVGDLVWPIVILIVSTVGFMIYTGIQNVKGLDEPTSITLLSIFENTDVPKSLVYGGLLGLASAILFFLPKKMGAASLGKGLGRGIQSMLGAVTILLFAWTIISIIDSLGTGTYLAGLVDQHMNLAYLPFVLFVLSGLMAFATGTSWGTFGVMLPIAAEISASTNIDFMLPVLAAVLAGSVFGDHCSPISDTTILSSTGAGSHHIDHVMTQLPYSLVAAGVSAVGYLALGLTESVWIGLLASAVIFVLLLIIIKKVSSKNSMSDQAYHA</sequence>
<feature type="transmembrane region" description="Helical" evidence="6">
    <location>
        <begin position="472"/>
        <end position="489"/>
    </location>
</feature>
<keyword evidence="3 6" id="KW-0812">Transmembrane</keyword>
<feature type="transmembrane region" description="Helical" evidence="6">
    <location>
        <begin position="312"/>
        <end position="329"/>
    </location>
</feature>
<feature type="transmembrane region" description="Helical" evidence="6">
    <location>
        <begin position="196"/>
        <end position="220"/>
    </location>
</feature>
<feature type="transmembrane region" description="Helical" evidence="6">
    <location>
        <begin position="6"/>
        <end position="23"/>
    </location>
</feature>
<dbReference type="InterPro" id="IPR018461">
    <property type="entry name" value="Na/H_Antiport_NhaC-like_C"/>
</dbReference>
<protein>
    <submittedName>
        <fullName evidence="8">Sodium:proton antiporter</fullName>
    </submittedName>
</protein>
<evidence type="ECO:0000313" key="9">
    <source>
        <dbReference type="Proteomes" id="UP000076623"/>
    </source>
</evidence>
<dbReference type="RefSeq" id="WP_066397315.1">
    <property type="nucleotide sequence ID" value="NZ_CP015378.1"/>
</dbReference>
<evidence type="ECO:0000256" key="5">
    <source>
        <dbReference type="ARBA" id="ARBA00023136"/>
    </source>
</evidence>
<name>A0A160IR35_9BACL</name>
<reference evidence="8 9" key="1">
    <citation type="submission" date="2016-04" db="EMBL/GenBank/DDBJ databases">
        <title>Complete genome sequence of Fictibacillus phosphorivorans G25-29, a strain toxic to nematodes.</title>
        <authorList>
            <person name="Zheng Z."/>
        </authorList>
    </citation>
    <scope>NUCLEOTIDE SEQUENCE [LARGE SCALE GENOMIC DNA]</scope>
    <source>
        <strain evidence="8 9">G25-29</strain>
    </source>
</reference>
<keyword evidence="2" id="KW-1003">Cell membrane</keyword>